<evidence type="ECO:0000313" key="2">
    <source>
        <dbReference type="Proteomes" id="UP000018296"/>
    </source>
</evidence>
<dbReference type="InterPro" id="IPR052922">
    <property type="entry name" value="Cytidylate_Kinase-2"/>
</dbReference>
<dbReference type="STRING" id="1395513.P343_05545"/>
<dbReference type="PANTHER" id="PTHR37816">
    <property type="entry name" value="YALI0E33011P"/>
    <property type="match status" value="1"/>
</dbReference>
<dbReference type="eggNOG" id="COG0563">
    <property type="taxonomic scope" value="Bacteria"/>
</dbReference>
<dbReference type="OrthoDB" id="1201990at2"/>
<dbReference type="PANTHER" id="PTHR37816:SF2">
    <property type="entry name" value="DNA TOPOLOGY MODULATION PROTEIN FLAR-RELATED PROTEIN"/>
    <property type="match status" value="1"/>
</dbReference>
<name>V6IYS5_9BACL</name>
<dbReference type="Gene3D" id="3.40.50.300">
    <property type="entry name" value="P-loop containing nucleotide triphosphate hydrolases"/>
    <property type="match status" value="1"/>
</dbReference>
<gene>
    <name evidence="1" type="ORF">P343_05545</name>
</gene>
<evidence type="ECO:0000313" key="1">
    <source>
        <dbReference type="EMBL" id="EST12607.1"/>
    </source>
</evidence>
<accession>V6IYS5</accession>
<dbReference type="PATRIC" id="fig|1395513.3.peg.1131"/>
<keyword evidence="2" id="KW-1185">Reference proteome</keyword>
<proteinExistence type="predicted"/>
<sequence>MLPYKKIHIIGSVGSGKTTLARKLSSEWGIPAFELDNVVWERHPDGDRRRTPAERDAYLARIIEKEAWIVEGAHYHAWVDPVMRQADLIIFLDTPSFVRKYRIVKRFIRQMIGYEKANYEPSFEMLLDMFRWTAQFNREGRQKIVQGLRRFSDKVLILKNTNEMQKKFNFHRQRR</sequence>
<dbReference type="EMBL" id="AWTC01000004">
    <property type="protein sequence ID" value="EST12607.1"/>
    <property type="molecule type" value="Genomic_DNA"/>
</dbReference>
<organism evidence="1 2">
    <name type="scientific">Sporolactobacillus laevolacticus DSM 442</name>
    <dbReference type="NCBI Taxonomy" id="1395513"/>
    <lineage>
        <taxon>Bacteria</taxon>
        <taxon>Bacillati</taxon>
        <taxon>Bacillota</taxon>
        <taxon>Bacilli</taxon>
        <taxon>Bacillales</taxon>
        <taxon>Sporolactobacillaceae</taxon>
        <taxon>Sporolactobacillus</taxon>
    </lineage>
</organism>
<dbReference type="Proteomes" id="UP000018296">
    <property type="component" value="Unassembled WGS sequence"/>
</dbReference>
<reference evidence="1 2" key="1">
    <citation type="journal article" date="2013" name="Genome Announc.">
        <title>Genome Sequence of Sporolactobacillus laevolacticus DSM442, an Efficient Polymer-Grade D-Lactate Producer from Agricultural Waste Cottonseed as a Nitrogen Source.</title>
        <authorList>
            <person name="Wang H."/>
            <person name="Wang L."/>
            <person name="Ju J."/>
            <person name="Yu B."/>
            <person name="Ma Y."/>
        </authorList>
    </citation>
    <scope>NUCLEOTIDE SEQUENCE [LARGE SCALE GENOMIC DNA]</scope>
    <source>
        <strain evidence="1 2">DSM 442</strain>
    </source>
</reference>
<dbReference type="AlphaFoldDB" id="V6IYS5"/>
<dbReference type="RefSeq" id="WP_023509407.1">
    <property type="nucleotide sequence ID" value="NZ_AWTC01000004.1"/>
</dbReference>
<dbReference type="SUPFAM" id="SSF52540">
    <property type="entry name" value="P-loop containing nucleoside triphosphate hydrolases"/>
    <property type="match status" value="1"/>
</dbReference>
<comment type="caution">
    <text evidence="1">The sequence shown here is derived from an EMBL/GenBank/DDBJ whole genome shotgun (WGS) entry which is preliminary data.</text>
</comment>
<dbReference type="InterPro" id="IPR027417">
    <property type="entry name" value="P-loop_NTPase"/>
</dbReference>
<dbReference type="CDD" id="cd02019">
    <property type="entry name" value="NK"/>
    <property type="match status" value="1"/>
</dbReference>
<protein>
    <submittedName>
        <fullName evidence="1">DNA topology modulation protein FlaR</fullName>
    </submittedName>
</protein>